<dbReference type="Proteomes" id="UP000274756">
    <property type="component" value="Unassembled WGS sequence"/>
</dbReference>
<dbReference type="GO" id="GO:0008270">
    <property type="term" value="F:zinc ion binding"/>
    <property type="evidence" value="ECO:0007669"/>
    <property type="project" value="UniProtKB-KW"/>
</dbReference>
<evidence type="ECO:0000313" key="6">
    <source>
        <dbReference type="EMBL" id="VDN53090.1"/>
    </source>
</evidence>
<dbReference type="SUPFAM" id="SSF161219">
    <property type="entry name" value="CHY zinc finger-like"/>
    <property type="match status" value="1"/>
</dbReference>
<name>A0A0N4UN73_DRAME</name>
<keyword evidence="2 4" id="KW-0863">Zinc-finger</keyword>
<protein>
    <submittedName>
        <fullName evidence="9">CHY-type domain-containing protein</fullName>
    </submittedName>
</protein>
<evidence type="ECO:0000313" key="7">
    <source>
        <dbReference type="Proteomes" id="UP000038040"/>
    </source>
</evidence>
<dbReference type="WBParaSite" id="DME_0000934101-mRNA-1">
    <property type="protein sequence ID" value="DME_0000934101-mRNA-1"/>
    <property type="gene ID" value="DME_0000934101"/>
</dbReference>
<keyword evidence="1" id="KW-0479">Metal-binding</keyword>
<feature type="domain" description="CHY-type" evidence="5">
    <location>
        <begin position="409"/>
        <end position="478"/>
    </location>
</feature>
<dbReference type="InterPro" id="IPR037274">
    <property type="entry name" value="Znf_CHY_sf"/>
</dbReference>
<reference evidence="9" key="1">
    <citation type="submission" date="2017-02" db="UniProtKB">
        <authorList>
            <consortium name="WormBaseParasite"/>
        </authorList>
    </citation>
    <scope>IDENTIFICATION</scope>
</reference>
<keyword evidence="3" id="KW-0862">Zinc</keyword>
<gene>
    <name evidence="6" type="ORF">DME_LOCUS3063</name>
</gene>
<dbReference type="PROSITE" id="PS51266">
    <property type="entry name" value="ZF_CHY"/>
    <property type="match status" value="1"/>
</dbReference>
<dbReference type="InterPro" id="IPR008913">
    <property type="entry name" value="Znf_CHY"/>
</dbReference>
<keyword evidence="8" id="KW-1185">Reference proteome</keyword>
<dbReference type="EMBL" id="UYYG01000101">
    <property type="protein sequence ID" value="VDN53090.1"/>
    <property type="molecule type" value="Genomic_DNA"/>
</dbReference>
<evidence type="ECO:0000256" key="1">
    <source>
        <dbReference type="ARBA" id="ARBA00022723"/>
    </source>
</evidence>
<proteinExistence type="predicted"/>
<accession>A0A0N4UN73</accession>
<reference evidence="6 8" key="2">
    <citation type="submission" date="2018-11" db="EMBL/GenBank/DDBJ databases">
        <authorList>
            <consortium name="Pathogen Informatics"/>
        </authorList>
    </citation>
    <scope>NUCLEOTIDE SEQUENCE [LARGE SCALE GENOMIC DNA]</scope>
</reference>
<organism evidence="7 9">
    <name type="scientific">Dracunculus medinensis</name>
    <name type="common">Guinea worm</name>
    <dbReference type="NCBI Taxonomy" id="318479"/>
    <lineage>
        <taxon>Eukaryota</taxon>
        <taxon>Metazoa</taxon>
        <taxon>Ecdysozoa</taxon>
        <taxon>Nematoda</taxon>
        <taxon>Chromadorea</taxon>
        <taxon>Rhabditida</taxon>
        <taxon>Spirurina</taxon>
        <taxon>Dracunculoidea</taxon>
        <taxon>Dracunculidae</taxon>
        <taxon>Dracunculus</taxon>
    </lineage>
</organism>
<evidence type="ECO:0000256" key="4">
    <source>
        <dbReference type="PROSITE-ProRule" id="PRU00601"/>
    </source>
</evidence>
<evidence type="ECO:0000259" key="5">
    <source>
        <dbReference type="PROSITE" id="PS51266"/>
    </source>
</evidence>
<dbReference type="OrthoDB" id="411372at2759"/>
<sequence length="504" mass="57867">MNVGREGDEGGEKWSFDNKADFQSNLSSDLNSKLIISPNRRFTAVKRKIQIVKKEELGLITQKSIYDSVILYLKRRFPQSVHSTDNDTNDTIIKFCYEITQPDWAFDVKKVKFLIRIGQDYPIKMPVIKVIDESLPFPLIKHIEKSISDFLFVSCFQNKYFIMENSNAYSCLAQQFIRWLDRSIFDLFLNGLKKTKLIYEARDAGISLFLPSQRAISDENKQTENVDSKGFNSSIEVRLHWINVNGNVASVTALQMTFGCKCIRCSSLTFFSCSDKDMVKQSCRKCSNGQSVRLIADIVHENSNIIGRLELKGCRPVDCVLLSSKFQYTCLACNREAFIEVNQGFQNITYDVTHKSWCFSCHAKCELKILAIRFSGNFHLIPQEDFTVVKSKVAKKKDVSSFSLVDGQPLPANGTCEHYKKSFRWFRFPCCGKLYPCDLCHDKNEKDHEMKFANRMICGFCSKEQPFQQSKPCVNCNSNVKRSKSSFWEGGKGCRDKIIMNRLV</sequence>
<evidence type="ECO:0000256" key="3">
    <source>
        <dbReference type="ARBA" id="ARBA00022833"/>
    </source>
</evidence>
<evidence type="ECO:0000313" key="8">
    <source>
        <dbReference type="Proteomes" id="UP000274756"/>
    </source>
</evidence>
<evidence type="ECO:0000313" key="9">
    <source>
        <dbReference type="WBParaSite" id="DME_0000934101-mRNA-1"/>
    </source>
</evidence>
<dbReference type="AlphaFoldDB" id="A0A0N4UN73"/>
<dbReference type="Pfam" id="PF05495">
    <property type="entry name" value="zf-CHY"/>
    <property type="match status" value="1"/>
</dbReference>
<evidence type="ECO:0000256" key="2">
    <source>
        <dbReference type="ARBA" id="ARBA00022771"/>
    </source>
</evidence>
<dbReference type="Proteomes" id="UP000038040">
    <property type="component" value="Unplaced"/>
</dbReference>
<dbReference type="STRING" id="318479.A0A0N4UN73"/>